<dbReference type="AlphaFoldDB" id="A0A1Q5SNG6"/>
<organism evidence="5 6">
    <name type="scientific">Penicillium subrubescens</name>
    <dbReference type="NCBI Taxonomy" id="1316194"/>
    <lineage>
        <taxon>Eukaryota</taxon>
        <taxon>Fungi</taxon>
        <taxon>Dikarya</taxon>
        <taxon>Ascomycota</taxon>
        <taxon>Pezizomycotina</taxon>
        <taxon>Eurotiomycetes</taxon>
        <taxon>Eurotiomycetidae</taxon>
        <taxon>Eurotiales</taxon>
        <taxon>Aspergillaceae</taxon>
        <taxon>Penicillium</taxon>
    </lineage>
</organism>
<dbReference type="GO" id="GO:0043041">
    <property type="term" value="P:amino acid activation for nonribosomal peptide biosynthetic process"/>
    <property type="evidence" value="ECO:0007669"/>
    <property type="project" value="TreeGrafter"/>
</dbReference>
<dbReference type="Gene3D" id="3.40.50.12780">
    <property type="entry name" value="N-terminal domain of ligase-like"/>
    <property type="match status" value="1"/>
</dbReference>
<evidence type="ECO:0000313" key="5">
    <source>
        <dbReference type="EMBL" id="OKO89544.1"/>
    </source>
</evidence>
<keyword evidence="3" id="KW-0436">Ligase</keyword>
<dbReference type="GO" id="GO:0005737">
    <property type="term" value="C:cytoplasm"/>
    <property type="evidence" value="ECO:0007669"/>
    <property type="project" value="TreeGrafter"/>
</dbReference>
<keyword evidence="1" id="KW-0596">Phosphopantetheine</keyword>
<dbReference type="EMBL" id="MNBE01000773">
    <property type="protein sequence ID" value="OKO89544.1"/>
    <property type="molecule type" value="Genomic_DNA"/>
</dbReference>
<dbReference type="GO" id="GO:0031177">
    <property type="term" value="F:phosphopantetheine binding"/>
    <property type="evidence" value="ECO:0007669"/>
    <property type="project" value="TreeGrafter"/>
</dbReference>
<dbReference type="Proteomes" id="UP000186955">
    <property type="component" value="Unassembled WGS sequence"/>
</dbReference>
<evidence type="ECO:0000256" key="1">
    <source>
        <dbReference type="ARBA" id="ARBA00022450"/>
    </source>
</evidence>
<evidence type="ECO:0000256" key="2">
    <source>
        <dbReference type="ARBA" id="ARBA00022553"/>
    </source>
</evidence>
<dbReference type="PANTHER" id="PTHR45527">
    <property type="entry name" value="NONRIBOSOMAL PEPTIDE SYNTHETASE"/>
    <property type="match status" value="1"/>
</dbReference>
<comment type="caution">
    <text evidence="5">The sequence shown here is derived from an EMBL/GenBank/DDBJ whole genome shotgun (WGS) entry which is preliminary data.</text>
</comment>
<dbReference type="InterPro" id="IPR000873">
    <property type="entry name" value="AMP-dep_synth/lig_dom"/>
</dbReference>
<gene>
    <name evidence="5" type="ORF">PENSUB_13610</name>
</gene>
<dbReference type="SUPFAM" id="SSF56801">
    <property type="entry name" value="Acetyl-CoA synthetase-like"/>
    <property type="match status" value="1"/>
</dbReference>
<dbReference type="InterPro" id="IPR042099">
    <property type="entry name" value="ANL_N_sf"/>
</dbReference>
<evidence type="ECO:0000259" key="4">
    <source>
        <dbReference type="Pfam" id="PF00501"/>
    </source>
</evidence>
<name>A0A1Q5SNG6_9EURO</name>
<accession>A0A1Q5SNG6</accession>
<protein>
    <submittedName>
        <fullName evidence="5">Nonribosomal peptide synthetase 1</fullName>
    </submittedName>
</protein>
<dbReference type="GO" id="GO:0016874">
    <property type="term" value="F:ligase activity"/>
    <property type="evidence" value="ECO:0007669"/>
    <property type="project" value="UniProtKB-KW"/>
</dbReference>
<feature type="domain" description="AMP-dependent synthetase/ligase" evidence="4">
    <location>
        <begin position="129"/>
        <end position="290"/>
    </location>
</feature>
<dbReference type="STRING" id="1316194.A0A1Q5SNG6"/>
<dbReference type="PANTHER" id="PTHR45527:SF3">
    <property type="entry name" value="SIDEROPHORE SYNTHETASE (EUROFUNG)"/>
    <property type="match status" value="1"/>
</dbReference>
<keyword evidence="2" id="KW-0597">Phosphoprotein</keyword>
<proteinExistence type="predicted"/>
<sequence>MKERGEDTISGAKLSHSRHVCTASLKYLTKSFQLLTPLTSLTGNLELVVIRRDNRLSASIKKPENVPNELDQSMLWTFQHVLRQITSYPASLKLEAIDYCSESHKKIIKSQTNTISAQNLHCLHDLILENCQRHPKRLAVRSFDGDLTYEELNILSLRLALHLAQLGVRPETFVLSSFQKSTWAIVARLAILRAGGAYISIHSSNPPAYLNSVIRRTGAKVMLSDPVFADQFHNAIETVIVITPEWLQTLPLQIQLAPLQPTQPFNACTILFTSGSTGRPKAIVQEHSPTHQLSETMPRTLA</sequence>
<dbReference type="PROSITE" id="PS00455">
    <property type="entry name" value="AMP_BINDING"/>
    <property type="match status" value="1"/>
</dbReference>
<dbReference type="Pfam" id="PF00501">
    <property type="entry name" value="AMP-binding"/>
    <property type="match status" value="1"/>
</dbReference>
<evidence type="ECO:0000256" key="3">
    <source>
        <dbReference type="ARBA" id="ARBA00022598"/>
    </source>
</evidence>
<evidence type="ECO:0000313" key="6">
    <source>
        <dbReference type="Proteomes" id="UP000186955"/>
    </source>
</evidence>
<keyword evidence="6" id="KW-1185">Reference proteome</keyword>
<dbReference type="GO" id="GO:0044550">
    <property type="term" value="P:secondary metabolite biosynthetic process"/>
    <property type="evidence" value="ECO:0007669"/>
    <property type="project" value="TreeGrafter"/>
</dbReference>
<dbReference type="InterPro" id="IPR020845">
    <property type="entry name" value="AMP-binding_CS"/>
</dbReference>
<reference evidence="5 6" key="1">
    <citation type="submission" date="2016-10" db="EMBL/GenBank/DDBJ databases">
        <title>Genome sequence of the ascomycete fungus Penicillium subrubescens.</title>
        <authorList>
            <person name="De Vries R.P."/>
            <person name="Peng M."/>
            <person name="Dilokpimol A."/>
            <person name="Hilden K."/>
            <person name="Makela M.R."/>
            <person name="Grigoriev I."/>
            <person name="Riley R."/>
            <person name="Granchi Z."/>
        </authorList>
    </citation>
    <scope>NUCLEOTIDE SEQUENCE [LARGE SCALE GENOMIC DNA]</scope>
    <source>
        <strain evidence="5 6">CBS 132785</strain>
    </source>
</reference>